<name>A0A0F3Q3B2_ANAPH</name>
<dbReference type="Proteomes" id="UP000033722">
    <property type="component" value="Unassembled WGS sequence"/>
</dbReference>
<reference evidence="1 2" key="1">
    <citation type="submission" date="2015-01" db="EMBL/GenBank/DDBJ databases">
        <title>Genome Sequencing of Rickettsiales.</title>
        <authorList>
            <person name="Daugherty S.C."/>
            <person name="Su Q."/>
            <person name="Abolude K."/>
            <person name="Beier-Sexton M."/>
            <person name="Carlyon J.A."/>
            <person name="Carter R."/>
            <person name="Day N.P."/>
            <person name="Dumler S.J."/>
            <person name="Dyachenko V."/>
            <person name="Godinez A."/>
            <person name="Kurtti T.J."/>
            <person name="Lichay M."/>
            <person name="Mullins K.E."/>
            <person name="Ott S."/>
            <person name="Pappas-Brown V."/>
            <person name="Paris D.H."/>
            <person name="Patel P."/>
            <person name="Richards A.L."/>
            <person name="Sadzewicz L."/>
            <person name="Sears K."/>
            <person name="Seidman D."/>
            <person name="Sengamalay N."/>
            <person name="Stenos J."/>
            <person name="Tallon L.J."/>
            <person name="Vincent G."/>
            <person name="Fraser C.M."/>
            <person name="Munderloh U."/>
            <person name="Dunning-Hotopp J.C."/>
        </authorList>
    </citation>
    <scope>NUCLEOTIDE SEQUENCE [LARGE SCALE GENOMIC DNA]</scope>
    <source>
        <strain evidence="1 2">CRT53-1</strain>
    </source>
</reference>
<evidence type="ECO:0000313" key="1">
    <source>
        <dbReference type="EMBL" id="KJV86631.1"/>
    </source>
</evidence>
<evidence type="ECO:0000313" key="2">
    <source>
        <dbReference type="Proteomes" id="UP000033722"/>
    </source>
</evidence>
<dbReference type="PATRIC" id="fig|1359157.3.peg.163"/>
<organism evidence="1 2">
    <name type="scientific">Anaplasma phagocytophilum str. CRT53-1</name>
    <dbReference type="NCBI Taxonomy" id="1359157"/>
    <lineage>
        <taxon>Bacteria</taxon>
        <taxon>Pseudomonadati</taxon>
        <taxon>Pseudomonadota</taxon>
        <taxon>Alphaproteobacteria</taxon>
        <taxon>Rickettsiales</taxon>
        <taxon>Anaplasmataceae</taxon>
        <taxon>Anaplasma</taxon>
        <taxon>phagocytophilum group</taxon>
    </lineage>
</organism>
<protein>
    <submittedName>
        <fullName evidence="1">3-hydroxyacyl-COA dehydrogenase domain protein</fullName>
    </submittedName>
</protein>
<dbReference type="AlphaFoldDB" id="A0A0F3Q3B2"/>
<comment type="caution">
    <text evidence="1">The sequence shown here is derived from an EMBL/GenBank/DDBJ whole genome shotgun (WGS) entry which is preliminary data.</text>
</comment>
<dbReference type="RefSeq" id="WP_052689122.1">
    <property type="nucleotide sequence ID" value="NZ_LAOD01000013.1"/>
</dbReference>
<proteinExistence type="predicted"/>
<accession>A0A0F3Q3B2</accession>
<gene>
    <name evidence="1" type="ORF">APHCRT_0507</name>
</gene>
<dbReference type="EMBL" id="LAOD01000013">
    <property type="protein sequence ID" value="KJV86631.1"/>
    <property type="molecule type" value="Genomic_DNA"/>
</dbReference>
<sequence>MGCLEKNDPMLELRLKLPEVIYGMISDGLTGINGRGGFYRTYHMRYGAMDQVIDLRSGLYRGLKKICFYMKAF</sequence>